<dbReference type="GO" id="GO:0071973">
    <property type="term" value="P:bacterial-type flagellum-dependent cell motility"/>
    <property type="evidence" value="ECO:0007669"/>
    <property type="project" value="InterPro"/>
</dbReference>
<dbReference type="OrthoDB" id="9788334at2"/>
<evidence type="ECO:0000256" key="2">
    <source>
        <dbReference type="ARBA" id="ARBA00009677"/>
    </source>
</evidence>
<accession>A0A1M7ZEJ2</accession>
<dbReference type="STRING" id="1123029.SAMN02745172_01324"/>
<evidence type="ECO:0000256" key="1">
    <source>
        <dbReference type="ARBA" id="ARBA00004117"/>
    </source>
</evidence>
<sequence length="128" mass="13792">MQPVYLMDLAARHAQWASARQTTVASNIANVNTPGYEAIDIVPFSDVLDKTALVMAQTQSGHMSFDGSQSGDTKVNRDGTWDVSHSGNSVSLDKEMLKAAEISGAFAFDNNVIRSFHRMLLSTAKTGA</sequence>
<evidence type="ECO:0000256" key="4">
    <source>
        <dbReference type="ARBA" id="ARBA00023143"/>
    </source>
</evidence>
<dbReference type="NCBIfam" id="TIGR01396">
    <property type="entry name" value="FlgB"/>
    <property type="match status" value="1"/>
</dbReference>
<keyword evidence="7" id="KW-0969">Cilium</keyword>
<dbReference type="InterPro" id="IPR006300">
    <property type="entry name" value="FlgB"/>
</dbReference>
<dbReference type="AlphaFoldDB" id="A0A1M7ZEJ2"/>
<dbReference type="NCBIfam" id="NF004653">
    <property type="entry name" value="PRK06003.1"/>
    <property type="match status" value="1"/>
</dbReference>
<dbReference type="Pfam" id="PF00460">
    <property type="entry name" value="Flg_bb_rod"/>
    <property type="match status" value="1"/>
</dbReference>
<gene>
    <name evidence="7" type="ORF">SAMN02745172_01324</name>
</gene>
<dbReference type="EMBL" id="FRXO01000002">
    <property type="protein sequence ID" value="SHO63262.1"/>
    <property type="molecule type" value="Genomic_DNA"/>
</dbReference>
<keyword evidence="8" id="KW-1185">Reference proteome</keyword>
<dbReference type="GO" id="GO:0030694">
    <property type="term" value="C:bacterial-type flagellum basal body, rod"/>
    <property type="evidence" value="ECO:0007669"/>
    <property type="project" value="InterPro"/>
</dbReference>
<reference evidence="7 8" key="1">
    <citation type="submission" date="2016-12" db="EMBL/GenBank/DDBJ databases">
        <authorList>
            <person name="Song W.-J."/>
            <person name="Kurnit D.M."/>
        </authorList>
    </citation>
    <scope>NUCLEOTIDE SEQUENCE [LARGE SCALE GENOMIC DNA]</scope>
    <source>
        <strain evidence="7 8">DSM 19599</strain>
    </source>
</reference>
<keyword evidence="4" id="KW-0975">Bacterial flagellum</keyword>
<protein>
    <recommendedName>
        <fullName evidence="3">Flagellar basal body rod protein FlgB</fullName>
    </recommendedName>
</protein>
<evidence type="ECO:0000256" key="3">
    <source>
        <dbReference type="ARBA" id="ARBA00014376"/>
    </source>
</evidence>
<evidence type="ECO:0000256" key="5">
    <source>
        <dbReference type="ARBA" id="ARBA00024934"/>
    </source>
</evidence>
<dbReference type="InterPro" id="IPR001444">
    <property type="entry name" value="Flag_bb_rod_N"/>
</dbReference>
<keyword evidence="7" id="KW-0966">Cell projection</keyword>
<comment type="similarity">
    <text evidence="2">Belongs to the flagella basal body rod proteins family.</text>
</comment>
<dbReference type="Proteomes" id="UP000186406">
    <property type="component" value="Unassembled WGS sequence"/>
</dbReference>
<evidence type="ECO:0000313" key="7">
    <source>
        <dbReference type="EMBL" id="SHO63262.1"/>
    </source>
</evidence>
<evidence type="ECO:0000259" key="6">
    <source>
        <dbReference type="Pfam" id="PF00460"/>
    </source>
</evidence>
<proteinExistence type="inferred from homology"/>
<feature type="domain" description="Flagellar basal body rod protein N-terminal" evidence="6">
    <location>
        <begin position="17"/>
        <end position="36"/>
    </location>
</feature>
<evidence type="ECO:0000313" key="8">
    <source>
        <dbReference type="Proteomes" id="UP000186406"/>
    </source>
</evidence>
<keyword evidence="7" id="KW-0282">Flagellum</keyword>
<name>A0A1M7ZEJ2_9HYPH</name>
<comment type="function">
    <text evidence="5">Structural component of flagellum, the bacterial motility apparatus. Part of the rod structure of flagellar basal body.</text>
</comment>
<organism evidence="7 8">
    <name type="scientific">Pseudoxanthobacter soli DSM 19599</name>
    <dbReference type="NCBI Taxonomy" id="1123029"/>
    <lineage>
        <taxon>Bacteria</taxon>
        <taxon>Pseudomonadati</taxon>
        <taxon>Pseudomonadota</taxon>
        <taxon>Alphaproteobacteria</taxon>
        <taxon>Hyphomicrobiales</taxon>
        <taxon>Segnochrobactraceae</taxon>
        <taxon>Pseudoxanthobacter</taxon>
    </lineage>
</organism>
<comment type="subcellular location">
    <subcellularLocation>
        <location evidence="1">Bacterial flagellum basal body</location>
    </subcellularLocation>
</comment>